<organism evidence="1">
    <name type="scientific">Rhizophora mucronata</name>
    <name type="common">Asiatic mangrove</name>
    <dbReference type="NCBI Taxonomy" id="61149"/>
    <lineage>
        <taxon>Eukaryota</taxon>
        <taxon>Viridiplantae</taxon>
        <taxon>Streptophyta</taxon>
        <taxon>Embryophyta</taxon>
        <taxon>Tracheophyta</taxon>
        <taxon>Spermatophyta</taxon>
        <taxon>Magnoliopsida</taxon>
        <taxon>eudicotyledons</taxon>
        <taxon>Gunneridae</taxon>
        <taxon>Pentapetalae</taxon>
        <taxon>rosids</taxon>
        <taxon>fabids</taxon>
        <taxon>Malpighiales</taxon>
        <taxon>Rhizophoraceae</taxon>
        <taxon>Rhizophora</taxon>
    </lineage>
</organism>
<dbReference type="EMBL" id="GGEC01061295">
    <property type="protein sequence ID" value="MBX41779.1"/>
    <property type="molecule type" value="Transcribed_RNA"/>
</dbReference>
<sequence>MLKQHSRGFILTHLKIWQSEILILGCICYLKINLGDLNCGLYFSVLELNSICMIS</sequence>
<name>A0A2P2NH53_RHIMU</name>
<reference evidence="1" key="1">
    <citation type="submission" date="2018-02" db="EMBL/GenBank/DDBJ databases">
        <title>Rhizophora mucronata_Transcriptome.</title>
        <authorList>
            <person name="Meera S.P."/>
            <person name="Sreeshan A."/>
            <person name="Augustine A."/>
        </authorList>
    </citation>
    <scope>NUCLEOTIDE SEQUENCE</scope>
    <source>
        <tissue evidence="1">Leaf</tissue>
    </source>
</reference>
<dbReference type="AlphaFoldDB" id="A0A2P2NH53"/>
<protein>
    <submittedName>
        <fullName evidence="1">Uncharacterized protein</fullName>
    </submittedName>
</protein>
<accession>A0A2P2NH53</accession>
<proteinExistence type="predicted"/>
<evidence type="ECO:0000313" key="1">
    <source>
        <dbReference type="EMBL" id="MBX41779.1"/>
    </source>
</evidence>